<dbReference type="PANTHER" id="PTHR31921:SF1">
    <property type="entry name" value="PROTEIN DPCD"/>
    <property type="match status" value="1"/>
</dbReference>
<dbReference type="InterPro" id="IPR026224">
    <property type="entry name" value="DPCD"/>
</dbReference>
<keyword evidence="4" id="KW-1185">Reference proteome</keyword>
<evidence type="ECO:0000313" key="4">
    <source>
        <dbReference type="Proteomes" id="UP000593567"/>
    </source>
</evidence>
<protein>
    <recommendedName>
        <fullName evidence="2">Protein DPCD</fullName>
    </recommendedName>
</protein>
<accession>A0A7J7J4G5</accession>
<evidence type="ECO:0000256" key="1">
    <source>
        <dbReference type="ARBA" id="ARBA00010597"/>
    </source>
</evidence>
<dbReference type="PRINTS" id="PR02065">
    <property type="entry name" value="PROTEINDPCD"/>
</dbReference>
<dbReference type="Pfam" id="PF14913">
    <property type="entry name" value="DPCD"/>
    <property type="match status" value="1"/>
</dbReference>
<comment type="similarity">
    <text evidence="1">Belongs to the DPCD family.</text>
</comment>
<reference evidence="3" key="1">
    <citation type="submission" date="2020-06" db="EMBL/GenBank/DDBJ databases">
        <title>Draft genome of Bugula neritina, a colonial animal packing powerful symbionts and potential medicines.</title>
        <authorList>
            <person name="Rayko M."/>
        </authorList>
    </citation>
    <scope>NUCLEOTIDE SEQUENCE [LARGE SCALE GENOMIC DNA]</scope>
    <source>
        <strain evidence="3">Kwan_BN1</strain>
    </source>
</reference>
<dbReference type="OrthoDB" id="10256139at2759"/>
<name>A0A7J7J4G5_BUGNE</name>
<dbReference type="EMBL" id="VXIV02003158">
    <property type="protein sequence ID" value="KAF6020614.1"/>
    <property type="molecule type" value="Genomic_DNA"/>
</dbReference>
<comment type="caution">
    <text evidence="3">The sequence shown here is derived from an EMBL/GenBank/DDBJ whole genome shotgun (WGS) entry which is preliminary data.</text>
</comment>
<evidence type="ECO:0000313" key="3">
    <source>
        <dbReference type="EMBL" id="KAF6020614.1"/>
    </source>
</evidence>
<dbReference type="PANTHER" id="PTHR31921">
    <property type="entry name" value="PROTEIN DPCD"/>
    <property type="match status" value="1"/>
</dbReference>
<gene>
    <name evidence="3" type="ORF">EB796_021084</name>
</gene>
<sequence>MATSWQQNLETAQKTALLQDGKRKVHYTFNDGKEMVEEYDAKTNELVLRKWKELGAFGNAKPWQIEVGEVLGLSHTEKEIGLMESLNNPVVVRRDKLDAFQWRIRNLPYPIDTYNVTIEEKYIVVRTSNKKYFKKLNIPDLDRLNLDLNANLVTFTHANNTLIITYKKPSQLLEFETKLIEKLKSIKAEGDVNQCRQQ</sequence>
<evidence type="ECO:0000256" key="2">
    <source>
        <dbReference type="ARBA" id="ARBA00020330"/>
    </source>
</evidence>
<dbReference type="Proteomes" id="UP000593567">
    <property type="component" value="Unassembled WGS sequence"/>
</dbReference>
<proteinExistence type="inferred from homology"/>
<dbReference type="AlphaFoldDB" id="A0A7J7J4G5"/>
<organism evidence="3 4">
    <name type="scientific">Bugula neritina</name>
    <name type="common">Brown bryozoan</name>
    <name type="synonym">Sertularia neritina</name>
    <dbReference type="NCBI Taxonomy" id="10212"/>
    <lineage>
        <taxon>Eukaryota</taxon>
        <taxon>Metazoa</taxon>
        <taxon>Spiralia</taxon>
        <taxon>Lophotrochozoa</taxon>
        <taxon>Bryozoa</taxon>
        <taxon>Gymnolaemata</taxon>
        <taxon>Cheilostomatida</taxon>
        <taxon>Flustrina</taxon>
        <taxon>Buguloidea</taxon>
        <taxon>Bugulidae</taxon>
        <taxon>Bugula</taxon>
    </lineage>
</organism>